<dbReference type="InterPro" id="IPR028082">
    <property type="entry name" value="Peripla_BP_I"/>
</dbReference>
<evidence type="ECO:0000256" key="1">
    <source>
        <dbReference type="ARBA" id="ARBA00023015"/>
    </source>
</evidence>
<dbReference type="PROSITE" id="PS50932">
    <property type="entry name" value="HTH_LACI_2"/>
    <property type="match status" value="1"/>
</dbReference>
<dbReference type="Pfam" id="PF13377">
    <property type="entry name" value="Peripla_BP_3"/>
    <property type="match status" value="1"/>
</dbReference>
<dbReference type="EMBL" id="JABUFE010000010">
    <property type="protein sequence ID" value="NSX56164.1"/>
    <property type="molecule type" value="Genomic_DNA"/>
</dbReference>
<dbReference type="InterPro" id="IPR000843">
    <property type="entry name" value="HTH_LacI"/>
</dbReference>
<accession>A0ABX2ITD4</accession>
<dbReference type="GO" id="GO:0003677">
    <property type="term" value="F:DNA binding"/>
    <property type="evidence" value="ECO:0007669"/>
    <property type="project" value="UniProtKB-KW"/>
</dbReference>
<evidence type="ECO:0000256" key="2">
    <source>
        <dbReference type="ARBA" id="ARBA00023125"/>
    </source>
</evidence>
<dbReference type="InterPro" id="IPR010982">
    <property type="entry name" value="Lambda_DNA-bd_dom_sf"/>
</dbReference>
<keyword evidence="7" id="KW-1185">Reference proteome</keyword>
<organism evidence="6 7">
    <name type="scientific">Parasulfitobacter algicola</name>
    <dbReference type="NCBI Taxonomy" id="2614809"/>
    <lineage>
        <taxon>Bacteria</taxon>
        <taxon>Pseudomonadati</taxon>
        <taxon>Pseudomonadota</taxon>
        <taxon>Alphaproteobacteria</taxon>
        <taxon>Rhodobacterales</taxon>
        <taxon>Roseobacteraceae</taxon>
        <taxon>Parasulfitobacter</taxon>
    </lineage>
</organism>
<keyword evidence="3" id="KW-0804">Transcription</keyword>
<gene>
    <name evidence="6" type="ORF">HRQ87_15320</name>
</gene>
<proteinExistence type="predicted"/>
<comment type="caution">
    <text evidence="6">The sequence shown here is derived from an EMBL/GenBank/DDBJ whole genome shotgun (WGS) entry which is preliminary data.</text>
</comment>
<dbReference type="Pfam" id="PF00356">
    <property type="entry name" value="LacI"/>
    <property type="match status" value="1"/>
</dbReference>
<name>A0ABX2ITD4_9RHOB</name>
<dbReference type="SMART" id="SM00354">
    <property type="entry name" value="HTH_LACI"/>
    <property type="match status" value="1"/>
</dbReference>
<dbReference type="Gene3D" id="1.10.260.40">
    <property type="entry name" value="lambda repressor-like DNA-binding domains"/>
    <property type="match status" value="1"/>
</dbReference>
<dbReference type="RefSeq" id="WP_174139317.1">
    <property type="nucleotide sequence ID" value="NZ_JABUFE010000010.1"/>
</dbReference>
<dbReference type="Proteomes" id="UP000777935">
    <property type="component" value="Unassembled WGS sequence"/>
</dbReference>
<dbReference type="SUPFAM" id="SSF53822">
    <property type="entry name" value="Periplasmic binding protein-like I"/>
    <property type="match status" value="1"/>
</dbReference>
<dbReference type="PANTHER" id="PTHR30146:SF138">
    <property type="entry name" value="TRANSCRIPTIONAL REGULATORY PROTEIN"/>
    <property type="match status" value="1"/>
</dbReference>
<dbReference type="InterPro" id="IPR001387">
    <property type="entry name" value="Cro/C1-type_HTH"/>
</dbReference>
<dbReference type="PRINTS" id="PR00036">
    <property type="entry name" value="HTHLACI"/>
</dbReference>
<keyword evidence="2 6" id="KW-0238">DNA-binding</keyword>
<dbReference type="Gene3D" id="3.40.50.2300">
    <property type="match status" value="2"/>
</dbReference>
<evidence type="ECO:0000256" key="3">
    <source>
        <dbReference type="ARBA" id="ARBA00023163"/>
    </source>
</evidence>
<dbReference type="SUPFAM" id="SSF47413">
    <property type="entry name" value="lambda repressor-like DNA-binding domains"/>
    <property type="match status" value="1"/>
</dbReference>
<dbReference type="CDD" id="cd01392">
    <property type="entry name" value="HTH_LacI"/>
    <property type="match status" value="1"/>
</dbReference>
<sequence length="338" mass="36595">MAKTSTQSDVAQRAGVSTATVSRVLNGSNLVRDDVRKRVEEAMAELNYIPDESARSLATRKSRTLGAIIPTLNNAIFAVGINALEQAARERGYTLVISISNYDPDSELMLVRQMLERGVDGLMLVGNHHHDEVYRLLNASAVRHVCGWSHNNNAPSPNIGFDNARAMHAVVDHLVDLGHQKIGVLAGICQNNDRATLRLDGTRQRLEHHGLDLPKQSIIQIAYSIRAARAALPDLLKSDVSAVICGNDVIAYGAVFAAQDAGLRISENLAITGFDNLSLSKELRPSITTVNVPAADMGSTIANYLVDAIESNQPVASCKFETDLLVRETTIGSTHKMI</sequence>
<reference evidence="6 7" key="1">
    <citation type="submission" date="2020-06" db="EMBL/GenBank/DDBJ databases">
        <title>Sulfitobacter algicola sp. nov., isolated from green algae.</title>
        <authorList>
            <person name="Wang C."/>
        </authorList>
    </citation>
    <scope>NUCLEOTIDE SEQUENCE [LARGE SCALE GENOMIC DNA]</scope>
    <source>
        <strain evidence="6 7">1151</strain>
    </source>
</reference>
<dbReference type="CDD" id="cd06273">
    <property type="entry name" value="PBP1_LacI-like"/>
    <property type="match status" value="1"/>
</dbReference>
<protein>
    <submittedName>
        <fullName evidence="6">LacI family DNA-binding transcriptional regulator</fullName>
    </submittedName>
</protein>
<dbReference type="PROSITE" id="PS50943">
    <property type="entry name" value="HTH_CROC1"/>
    <property type="match status" value="1"/>
</dbReference>
<dbReference type="PANTHER" id="PTHR30146">
    <property type="entry name" value="LACI-RELATED TRANSCRIPTIONAL REPRESSOR"/>
    <property type="match status" value="1"/>
</dbReference>
<evidence type="ECO:0000259" key="4">
    <source>
        <dbReference type="PROSITE" id="PS50932"/>
    </source>
</evidence>
<dbReference type="InterPro" id="IPR046335">
    <property type="entry name" value="LacI/GalR-like_sensor"/>
</dbReference>
<keyword evidence="1" id="KW-0805">Transcription regulation</keyword>
<evidence type="ECO:0000313" key="6">
    <source>
        <dbReference type="EMBL" id="NSX56164.1"/>
    </source>
</evidence>
<evidence type="ECO:0000313" key="7">
    <source>
        <dbReference type="Proteomes" id="UP000777935"/>
    </source>
</evidence>
<feature type="domain" description="HTH lacI-type" evidence="4">
    <location>
        <begin position="5"/>
        <end position="59"/>
    </location>
</feature>
<evidence type="ECO:0000259" key="5">
    <source>
        <dbReference type="PROSITE" id="PS50943"/>
    </source>
</evidence>
<feature type="domain" description="HTH cro/C1-type" evidence="5">
    <location>
        <begin position="6"/>
        <end position="49"/>
    </location>
</feature>